<sequence length="154" mass="16679">MRRTLFVALLLLALPAFARAGKLVPLSAADVPALLKPPAHGMRILAIWSLDCAYCEANMQTLAKWQRTHPHDIELVTVATDDVAQGAALEARLKAAHMEAYPALAYVEGSPERLDFLIDPDWGGETPRTEIIRSDGTRQGISGEITAAQLQGLP</sequence>
<dbReference type="Gene3D" id="3.40.30.10">
    <property type="entry name" value="Glutaredoxin"/>
    <property type="match status" value="1"/>
</dbReference>
<feature type="chain" id="PRO_5047385371" description="Thioredoxin domain-containing protein" evidence="1">
    <location>
        <begin position="19"/>
        <end position="154"/>
    </location>
</feature>
<comment type="caution">
    <text evidence="2">The sequence shown here is derived from an EMBL/GenBank/DDBJ whole genome shotgun (WGS) entry which is preliminary data.</text>
</comment>
<keyword evidence="1" id="KW-0732">Signal</keyword>
<accession>A0ABW8J7X0</accession>
<proteinExistence type="predicted"/>
<keyword evidence="3" id="KW-1185">Reference proteome</keyword>
<dbReference type="SUPFAM" id="SSF52833">
    <property type="entry name" value="Thioredoxin-like"/>
    <property type="match status" value="1"/>
</dbReference>
<gene>
    <name evidence="2" type="ORF">ISP25_08995</name>
</gene>
<evidence type="ECO:0008006" key="4">
    <source>
        <dbReference type="Google" id="ProtNLM"/>
    </source>
</evidence>
<dbReference type="Proteomes" id="UP001620339">
    <property type="component" value="Unassembled WGS sequence"/>
</dbReference>
<dbReference type="RefSeq" id="WP_192154171.1">
    <property type="nucleotide sequence ID" value="NZ_JADIKK010000008.1"/>
</dbReference>
<reference evidence="2 3" key="1">
    <citation type="submission" date="2020-10" db="EMBL/GenBank/DDBJ databases">
        <title>Phylogeny of dyella-like bacteria.</title>
        <authorList>
            <person name="Fu J."/>
        </authorList>
    </citation>
    <scope>NUCLEOTIDE SEQUENCE [LARGE SCALE GENOMIC DNA]</scope>
    <source>
        <strain evidence="2 3">KACC 19113</strain>
    </source>
</reference>
<evidence type="ECO:0000313" key="3">
    <source>
        <dbReference type="Proteomes" id="UP001620339"/>
    </source>
</evidence>
<feature type="signal peptide" evidence="1">
    <location>
        <begin position="1"/>
        <end position="18"/>
    </location>
</feature>
<protein>
    <recommendedName>
        <fullName evidence="4">Thioredoxin domain-containing protein</fullName>
    </recommendedName>
</protein>
<evidence type="ECO:0000313" key="2">
    <source>
        <dbReference type="EMBL" id="MFK2877199.1"/>
    </source>
</evidence>
<organism evidence="2 3">
    <name type="scientific">Rhodanobacter hydrolyticus</name>
    <dbReference type="NCBI Taxonomy" id="2250595"/>
    <lineage>
        <taxon>Bacteria</taxon>
        <taxon>Pseudomonadati</taxon>
        <taxon>Pseudomonadota</taxon>
        <taxon>Gammaproteobacteria</taxon>
        <taxon>Lysobacterales</taxon>
        <taxon>Rhodanobacteraceae</taxon>
        <taxon>Rhodanobacter</taxon>
    </lineage>
</organism>
<name>A0ABW8J7X0_9GAMM</name>
<dbReference type="EMBL" id="JADIKK010000008">
    <property type="protein sequence ID" value="MFK2877199.1"/>
    <property type="molecule type" value="Genomic_DNA"/>
</dbReference>
<evidence type="ECO:0000256" key="1">
    <source>
        <dbReference type="SAM" id="SignalP"/>
    </source>
</evidence>
<dbReference type="InterPro" id="IPR036249">
    <property type="entry name" value="Thioredoxin-like_sf"/>
</dbReference>